<evidence type="ECO:0000313" key="2">
    <source>
        <dbReference type="Proteomes" id="UP000321935"/>
    </source>
</evidence>
<dbReference type="InterPro" id="IPR010235">
    <property type="entry name" value="HepT"/>
</dbReference>
<dbReference type="Pfam" id="PF08780">
    <property type="entry name" value="NTase_sub_bind"/>
    <property type="match status" value="1"/>
</dbReference>
<accession>A0A5C7B4Q6</accession>
<protein>
    <submittedName>
        <fullName evidence="1">Nucleotidyltransferase</fullName>
    </submittedName>
</protein>
<gene>
    <name evidence="1" type="ORF">ESV85_04115</name>
</gene>
<dbReference type="NCBIfam" id="TIGR01987">
    <property type="entry name" value="HI0074"/>
    <property type="match status" value="1"/>
</dbReference>
<dbReference type="SUPFAM" id="SSF81593">
    <property type="entry name" value="Nucleotidyltransferase substrate binding subunit/domain"/>
    <property type="match status" value="1"/>
</dbReference>
<keyword evidence="1" id="KW-0808">Transferase</keyword>
<dbReference type="RefSeq" id="WP_146914967.1">
    <property type="nucleotide sequence ID" value="NZ_VORW01000001.1"/>
</dbReference>
<sequence length="159" mass="18803">MSNQDIRWKQRFKNYEKAFRKLEEAVIRIKTDFFEDGAIDENKFKAGDDILKEGLIQRFEYTHELAWNVMKDFLMESGTPELYGSKDAIREAFKVGLIDNGKIWMDMISSRNRTSHTYNEEVANEIFSMVINEYYPAFLDFKKTMDLKRGGIQPDIFND</sequence>
<dbReference type="Proteomes" id="UP000321935">
    <property type="component" value="Unassembled WGS sequence"/>
</dbReference>
<evidence type="ECO:0000313" key="1">
    <source>
        <dbReference type="EMBL" id="TXE14759.1"/>
    </source>
</evidence>
<name>A0A5C7B4Q6_9BACT</name>
<dbReference type="GO" id="GO:0016740">
    <property type="term" value="F:transferase activity"/>
    <property type="evidence" value="ECO:0007669"/>
    <property type="project" value="UniProtKB-KW"/>
</dbReference>
<organism evidence="1 2">
    <name type="scientific">Algoriphagus aquimarinus</name>
    <dbReference type="NCBI Taxonomy" id="237018"/>
    <lineage>
        <taxon>Bacteria</taxon>
        <taxon>Pseudomonadati</taxon>
        <taxon>Bacteroidota</taxon>
        <taxon>Cytophagia</taxon>
        <taxon>Cytophagales</taxon>
        <taxon>Cyclobacteriaceae</taxon>
        <taxon>Algoriphagus</taxon>
    </lineage>
</organism>
<reference evidence="1 2" key="1">
    <citation type="submission" date="2019-08" db="EMBL/GenBank/DDBJ databases">
        <title>Genomes sequence of Algoriphagus aquimarinus ACAM450.</title>
        <authorList>
            <person name="Bowman J.P."/>
        </authorList>
    </citation>
    <scope>NUCLEOTIDE SEQUENCE [LARGE SCALE GENOMIC DNA]</scope>
    <source>
        <strain evidence="1 2">ACAM 450</strain>
    </source>
</reference>
<dbReference type="EMBL" id="VORW01000001">
    <property type="protein sequence ID" value="TXE14759.1"/>
    <property type="molecule type" value="Genomic_DNA"/>
</dbReference>
<dbReference type="Gene3D" id="1.20.120.330">
    <property type="entry name" value="Nucleotidyltransferases domain 2"/>
    <property type="match status" value="1"/>
</dbReference>
<proteinExistence type="predicted"/>
<dbReference type="AlphaFoldDB" id="A0A5C7B4Q6"/>
<dbReference type="OrthoDB" id="9810452at2"/>
<comment type="caution">
    <text evidence="1">The sequence shown here is derived from an EMBL/GenBank/DDBJ whole genome shotgun (WGS) entry which is preliminary data.</text>
</comment>